<sequence length="476" mass="53215">MKIHFFLLFIVALVSCTNINYKLLGNNMVLQRDSPYTKIWGVSDSQVVNIGLLRDGKLADSYDTKVIGKKWVINLKPYPSSGPYQIVVKTDETVSYDNVMFGDVYLCSGQSNMEMSVKLTDNSTAEIADSINYPNLRLFHVKHNQQDKPQDNVEGEWVQSSPSGLGGDWEAGFSAACYYFGREVYKSLDGKIPIGLIESNWGGTLVEAWMSPEALKACNDTIRGDGPNDQSHLWNGQIVPLLNYNIKAALWYQGEANVDFGGAQLYKCSFPSMITDWRKNWNIGNFPFYFVQLAGYAPQAERWSQLRLAQIEATKLSNVYFATAMDIGDPTDIHPRNKQEVGRRLSLIARNQIYGQPIAYKGPTLNSATVTFSQDGHLAFVNLNIDNVVGELLQFKTNKCTRCCSVGTLFSVVTNSRGAVAPLDVSVKGNRIVLFVERTSRDEVVRSVRYAMDAYAECVYRDGSTGLPMNTFEFQV</sequence>
<dbReference type="GO" id="GO:0001681">
    <property type="term" value="F:sialate O-acetylesterase activity"/>
    <property type="evidence" value="ECO:0007669"/>
    <property type="project" value="InterPro"/>
</dbReference>
<reference evidence="4 5" key="1">
    <citation type="submission" date="2024-03" db="EMBL/GenBank/DDBJ databases">
        <title>The Acrasis kona genome and developmental transcriptomes reveal deep origins of eukaryotic multicellular pathways.</title>
        <authorList>
            <person name="Sheikh S."/>
            <person name="Fu C.-J."/>
            <person name="Brown M.W."/>
            <person name="Baldauf S.L."/>
        </authorList>
    </citation>
    <scope>NUCLEOTIDE SEQUENCE [LARGE SCALE GENOMIC DNA]</scope>
    <source>
        <strain evidence="4 5">ATCC MYA-3509</strain>
    </source>
</reference>
<feature type="signal peptide" evidence="2">
    <location>
        <begin position="1"/>
        <end position="16"/>
    </location>
</feature>
<dbReference type="EMBL" id="JAOPGA020001688">
    <property type="protein sequence ID" value="KAL0490501.1"/>
    <property type="molecule type" value="Genomic_DNA"/>
</dbReference>
<dbReference type="PANTHER" id="PTHR22901">
    <property type="entry name" value="SIALATE O-ACETYLESTERASE"/>
    <property type="match status" value="1"/>
</dbReference>
<organism evidence="4 5">
    <name type="scientific">Acrasis kona</name>
    <dbReference type="NCBI Taxonomy" id="1008807"/>
    <lineage>
        <taxon>Eukaryota</taxon>
        <taxon>Discoba</taxon>
        <taxon>Heterolobosea</taxon>
        <taxon>Tetramitia</taxon>
        <taxon>Eutetramitia</taxon>
        <taxon>Acrasidae</taxon>
        <taxon>Acrasis</taxon>
    </lineage>
</organism>
<feature type="chain" id="PRO_5044025408" evidence="2">
    <location>
        <begin position="17"/>
        <end position="476"/>
    </location>
</feature>
<dbReference type="Proteomes" id="UP001431209">
    <property type="component" value="Unassembled WGS sequence"/>
</dbReference>
<comment type="caution">
    <text evidence="4">The sequence shown here is derived from an EMBL/GenBank/DDBJ whole genome shotgun (WGS) entry which is preliminary data.</text>
</comment>
<evidence type="ECO:0000313" key="5">
    <source>
        <dbReference type="Proteomes" id="UP001431209"/>
    </source>
</evidence>
<dbReference type="AlphaFoldDB" id="A0AAW2ZMW4"/>
<evidence type="ECO:0000256" key="2">
    <source>
        <dbReference type="SAM" id="SignalP"/>
    </source>
</evidence>
<dbReference type="GO" id="GO:0005975">
    <property type="term" value="P:carbohydrate metabolic process"/>
    <property type="evidence" value="ECO:0007669"/>
    <property type="project" value="TreeGrafter"/>
</dbReference>
<dbReference type="InterPro" id="IPR005181">
    <property type="entry name" value="SASA"/>
</dbReference>
<dbReference type="InterPro" id="IPR036514">
    <property type="entry name" value="SGNH_hydro_sf"/>
</dbReference>
<dbReference type="Gene3D" id="3.40.50.1110">
    <property type="entry name" value="SGNH hydrolase"/>
    <property type="match status" value="1"/>
</dbReference>
<proteinExistence type="predicted"/>
<evidence type="ECO:0000256" key="1">
    <source>
        <dbReference type="ARBA" id="ARBA00022801"/>
    </source>
</evidence>
<feature type="domain" description="Sialate O-acetylesterase" evidence="3">
    <location>
        <begin position="103"/>
        <end position="341"/>
    </location>
</feature>
<gene>
    <name evidence="4" type="ORF">AKO1_009547</name>
</gene>
<dbReference type="PROSITE" id="PS51257">
    <property type="entry name" value="PROKAR_LIPOPROTEIN"/>
    <property type="match status" value="1"/>
</dbReference>
<protein>
    <submittedName>
        <fullName evidence="4">Sialate O-acetylesterase</fullName>
    </submittedName>
</protein>
<dbReference type="Pfam" id="PF03629">
    <property type="entry name" value="SASA"/>
    <property type="match status" value="1"/>
</dbReference>
<dbReference type="SUPFAM" id="SSF52266">
    <property type="entry name" value="SGNH hydrolase"/>
    <property type="match status" value="1"/>
</dbReference>
<accession>A0AAW2ZMW4</accession>
<dbReference type="InterPro" id="IPR039329">
    <property type="entry name" value="SIAE"/>
</dbReference>
<name>A0AAW2ZMW4_9EUKA</name>
<keyword evidence="1" id="KW-0378">Hydrolase</keyword>
<evidence type="ECO:0000259" key="3">
    <source>
        <dbReference type="Pfam" id="PF03629"/>
    </source>
</evidence>
<evidence type="ECO:0000313" key="4">
    <source>
        <dbReference type="EMBL" id="KAL0490501.1"/>
    </source>
</evidence>
<keyword evidence="2" id="KW-0732">Signal</keyword>
<dbReference type="PANTHER" id="PTHR22901:SF0">
    <property type="entry name" value="SIALATE O-ACETYLESTERASE"/>
    <property type="match status" value="1"/>
</dbReference>
<keyword evidence="5" id="KW-1185">Reference proteome</keyword>